<dbReference type="Proteomes" id="UP001054945">
    <property type="component" value="Unassembled WGS sequence"/>
</dbReference>
<dbReference type="EMBL" id="BPLR01017807">
    <property type="protein sequence ID" value="GIY94623.1"/>
    <property type="molecule type" value="Genomic_DNA"/>
</dbReference>
<keyword evidence="1" id="KW-0472">Membrane</keyword>
<sequence length="163" mass="19052">MPVLMFSPVLNDFEEPQRRFIHLDHKTSIKIKDGDFFPAKLSHITTNVTKSELMHMRGCYFLIFVSFLVFFIFFNVKWTLREKVKKEKSTLANKLSAKQLKKSALIWQQPEDCDTTKGISGDEDSSIVLSTMETGIYEELYTDASEKHRHKFYREILHIIASL</sequence>
<feature type="transmembrane region" description="Helical" evidence="1">
    <location>
        <begin position="60"/>
        <end position="80"/>
    </location>
</feature>
<keyword evidence="3" id="KW-1185">Reference proteome</keyword>
<reference evidence="2 3" key="1">
    <citation type="submission" date="2021-06" db="EMBL/GenBank/DDBJ databases">
        <title>Caerostris extrusa draft genome.</title>
        <authorList>
            <person name="Kono N."/>
            <person name="Arakawa K."/>
        </authorList>
    </citation>
    <scope>NUCLEOTIDE SEQUENCE [LARGE SCALE GENOMIC DNA]</scope>
</reference>
<keyword evidence="1" id="KW-1133">Transmembrane helix</keyword>
<evidence type="ECO:0000256" key="1">
    <source>
        <dbReference type="SAM" id="Phobius"/>
    </source>
</evidence>
<accession>A0AAV4XLM8</accession>
<gene>
    <name evidence="2" type="ORF">CEXT_441291</name>
</gene>
<evidence type="ECO:0000313" key="3">
    <source>
        <dbReference type="Proteomes" id="UP001054945"/>
    </source>
</evidence>
<comment type="caution">
    <text evidence="2">The sequence shown here is derived from an EMBL/GenBank/DDBJ whole genome shotgun (WGS) entry which is preliminary data.</text>
</comment>
<organism evidence="2 3">
    <name type="scientific">Caerostris extrusa</name>
    <name type="common">Bark spider</name>
    <name type="synonym">Caerostris bankana</name>
    <dbReference type="NCBI Taxonomy" id="172846"/>
    <lineage>
        <taxon>Eukaryota</taxon>
        <taxon>Metazoa</taxon>
        <taxon>Ecdysozoa</taxon>
        <taxon>Arthropoda</taxon>
        <taxon>Chelicerata</taxon>
        <taxon>Arachnida</taxon>
        <taxon>Araneae</taxon>
        <taxon>Araneomorphae</taxon>
        <taxon>Entelegynae</taxon>
        <taxon>Araneoidea</taxon>
        <taxon>Araneidae</taxon>
        <taxon>Caerostris</taxon>
    </lineage>
</organism>
<protein>
    <submittedName>
        <fullName evidence="2">Uncharacterized protein</fullName>
    </submittedName>
</protein>
<keyword evidence="1" id="KW-0812">Transmembrane</keyword>
<dbReference type="AlphaFoldDB" id="A0AAV4XLM8"/>
<proteinExistence type="predicted"/>
<name>A0AAV4XLM8_CAEEX</name>
<evidence type="ECO:0000313" key="2">
    <source>
        <dbReference type="EMBL" id="GIY94623.1"/>
    </source>
</evidence>